<feature type="compositionally biased region" description="Low complexity" evidence="1">
    <location>
        <begin position="487"/>
        <end position="497"/>
    </location>
</feature>
<feature type="compositionally biased region" description="Polar residues" evidence="1">
    <location>
        <begin position="48"/>
        <end position="58"/>
    </location>
</feature>
<feature type="region of interest" description="Disordered" evidence="1">
    <location>
        <begin position="1"/>
        <end position="21"/>
    </location>
</feature>
<evidence type="ECO:0000256" key="1">
    <source>
        <dbReference type="SAM" id="MobiDB-lite"/>
    </source>
</evidence>
<feature type="compositionally biased region" description="Basic and acidic residues" evidence="1">
    <location>
        <begin position="396"/>
        <end position="406"/>
    </location>
</feature>
<dbReference type="OrthoDB" id="4121331at2759"/>
<dbReference type="Proteomes" id="UP000053342">
    <property type="component" value="Unassembled WGS sequence"/>
</dbReference>
<dbReference type="VEuPathDB" id="FungiDB:PV06_01235"/>
<keyword evidence="3" id="KW-1185">Reference proteome</keyword>
<gene>
    <name evidence="2" type="ORF">PV06_01235</name>
</gene>
<dbReference type="RefSeq" id="XP_016268883.1">
    <property type="nucleotide sequence ID" value="XM_016401830.1"/>
</dbReference>
<feature type="region of interest" description="Disordered" evidence="1">
    <location>
        <begin position="422"/>
        <end position="527"/>
    </location>
</feature>
<dbReference type="AlphaFoldDB" id="A0A0D2CFJ6"/>
<proteinExistence type="predicted"/>
<protein>
    <submittedName>
        <fullName evidence="2">Uncharacterized protein</fullName>
    </submittedName>
</protein>
<organism evidence="2 3">
    <name type="scientific">Exophiala oligosperma</name>
    <dbReference type="NCBI Taxonomy" id="215243"/>
    <lineage>
        <taxon>Eukaryota</taxon>
        <taxon>Fungi</taxon>
        <taxon>Dikarya</taxon>
        <taxon>Ascomycota</taxon>
        <taxon>Pezizomycotina</taxon>
        <taxon>Eurotiomycetes</taxon>
        <taxon>Chaetothyriomycetidae</taxon>
        <taxon>Chaetothyriales</taxon>
        <taxon>Herpotrichiellaceae</taxon>
        <taxon>Exophiala</taxon>
    </lineage>
</organism>
<evidence type="ECO:0000313" key="3">
    <source>
        <dbReference type="Proteomes" id="UP000053342"/>
    </source>
</evidence>
<feature type="region of interest" description="Disordered" evidence="1">
    <location>
        <begin position="249"/>
        <end position="349"/>
    </location>
</feature>
<feature type="compositionally biased region" description="Pro residues" evidence="1">
    <location>
        <begin position="75"/>
        <end position="90"/>
    </location>
</feature>
<evidence type="ECO:0000313" key="2">
    <source>
        <dbReference type="EMBL" id="KIW48667.1"/>
    </source>
</evidence>
<accession>A0A0D2CFJ6</accession>
<feature type="compositionally biased region" description="Basic and acidic residues" evidence="1">
    <location>
        <begin position="503"/>
        <end position="517"/>
    </location>
</feature>
<dbReference type="HOGENOM" id="CLU_442104_0_0_1"/>
<name>A0A0D2CFJ6_9EURO</name>
<sequence>MTSRSMWIERGPDGRPYFVRSKERLPSTRQLLAEVLFPRRARSLFVRQSHQINLSPRSLEQPAPRDDPPDTETPNPAPTPGPSNMPPPSQSQPQPVNMYLMPAQQQDNEHPQLQGQHSMTLTQQNPQFPPPFVPPMQFLPPHIPPTFPLPSLQQPVVFGVPPATFTPPQPGLPNGIPGVFNGPGLHPMPAQMPGLRQSHTPTVPQSRPAELRYKCEVCGKFRSTRYHYENPIPPGRLPARTICRKCRETATDTEDGSSDGPPSNRPPRSHGRRTPRSRSRQTPGVSLQSRRRARSVERLQAFSQRHDRSVDPSSSESSLSSSLEECYRSRRRPRSSSRHTELVRHTQRMRLSPVGQLILRDFDEDNSRPRRRHQDVGAYGGIDRRRQHTRTGTSIGERDRHEQAYRRGDGRCDDFLTEEHRHIHRSRYQDNARPYSPQHGRSRSQAPHRPGLDGEIDDHKRESGEILSLSETHPHQRHHGSRGCGGSSTATSSLSSSELPDTDGPRRQTRSGRDGRFRSRSRRLGHDAELAGMMRPGDELTLIERHPPYPPDDYEWYDNEGMRVRVREY</sequence>
<dbReference type="EMBL" id="KN847332">
    <property type="protein sequence ID" value="KIW48667.1"/>
    <property type="molecule type" value="Genomic_DNA"/>
</dbReference>
<dbReference type="GeneID" id="27353309"/>
<feature type="compositionally biased region" description="Low complexity" evidence="1">
    <location>
        <begin position="313"/>
        <end position="324"/>
    </location>
</feature>
<feature type="region of interest" description="Disordered" evidence="1">
    <location>
        <begin position="48"/>
        <end position="127"/>
    </location>
</feature>
<feature type="region of interest" description="Disordered" evidence="1">
    <location>
        <begin position="361"/>
        <end position="406"/>
    </location>
</feature>
<reference evidence="2 3" key="1">
    <citation type="submission" date="2015-01" db="EMBL/GenBank/DDBJ databases">
        <title>The Genome Sequence of Exophiala oligosperma CBS72588.</title>
        <authorList>
            <consortium name="The Broad Institute Genomics Platform"/>
            <person name="Cuomo C."/>
            <person name="de Hoog S."/>
            <person name="Gorbushina A."/>
            <person name="Stielow B."/>
            <person name="Teixiera M."/>
            <person name="Abouelleil A."/>
            <person name="Chapman S.B."/>
            <person name="Priest M."/>
            <person name="Young S.K."/>
            <person name="Wortman J."/>
            <person name="Nusbaum C."/>
            <person name="Birren B."/>
        </authorList>
    </citation>
    <scope>NUCLEOTIDE SEQUENCE [LARGE SCALE GENOMIC DNA]</scope>
    <source>
        <strain evidence="2 3">CBS 72588</strain>
    </source>
</reference>
<feature type="compositionally biased region" description="Polar residues" evidence="1">
    <location>
        <begin position="103"/>
        <end position="122"/>
    </location>
</feature>
<dbReference type="STRING" id="215243.A0A0D2CFJ6"/>
<feature type="compositionally biased region" description="Basic residues" evidence="1">
    <location>
        <begin position="267"/>
        <end position="279"/>
    </location>
</feature>